<keyword evidence="9" id="KW-0325">Glycoprotein</keyword>
<dbReference type="PROSITE" id="PS50262">
    <property type="entry name" value="G_PROTEIN_RECEP_F1_2"/>
    <property type="match status" value="1"/>
</dbReference>
<name>A0AAV7AMF6_ENGPU</name>
<dbReference type="GO" id="GO:0001525">
    <property type="term" value="P:angiogenesis"/>
    <property type="evidence" value="ECO:0007669"/>
    <property type="project" value="InterPro"/>
</dbReference>
<keyword evidence="2" id="KW-1003">Cell membrane</keyword>
<dbReference type="GO" id="GO:0001570">
    <property type="term" value="P:vasculogenesis"/>
    <property type="evidence" value="ECO:0007669"/>
    <property type="project" value="InterPro"/>
</dbReference>
<dbReference type="GO" id="GO:0006935">
    <property type="term" value="P:chemotaxis"/>
    <property type="evidence" value="ECO:0007669"/>
    <property type="project" value="InterPro"/>
</dbReference>
<keyword evidence="7" id="KW-1015">Disulfide bond</keyword>
<feature type="transmembrane region" description="Helical" evidence="12">
    <location>
        <begin position="86"/>
        <end position="106"/>
    </location>
</feature>
<evidence type="ECO:0000313" key="14">
    <source>
        <dbReference type="EMBL" id="KAG8559243.1"/>
    </source>
</evidence>
<dbReference type="GO" id="GO:0004930">
    <property type="term" value="F:G protein-coupled receptor activity"/>
    <property type="evidence" value="ECO:0007669"/>
    <property type="project" value="UniProtKB-KW"/>
</dbReference>
<dbReference type="Proteomes" id="UP000824782">
    <property type="component" value="Unassembled WGS sequence"/>
</dbReference>
<evidence type="ECO:0000256" key="10">
    <source>
        <dbReference type="ARBA" id="ARBA00023224"/>
    </source>
</evidence>
<keyword evidence="3 11" id="KW-0812">Transmembrane</keyword>
<keyword evidence="15" id="KW-1185">Reference proteome</keyword>
<feature type="transmembrane region" description="Helical" evidence="12">
    <location>
        <begin position="126"/>
        <end position="148"/>
    </location>
</feature>
<dbReference type="InterPro" id="IPR047143">
    <property type="entry name" value="GPER1-like"/>
</dbReference>
<feature type="transmembrane region" description="Helical" evidence="12">
    <location>
        <begin position="218"/>
        <end position="243"/>
    </location>
</feature>
<dbReference type="GO" id="GO:0019956">
    <property type="term" value="F:chemokine binding"/>
    <property type="evidence" value="ECO:0007669"/>
    <property type="project" value="InterPro"/>
</dbReference>
<gene>
    <name evidence="14" type="ORF">GDO81_017271</name>
</gene>
<dbReference type="Gene3D" id="1.20.1070.10">
    <property type="entry name" value="Rhodopsin 7-helix transmembrane proteins"/>
    <property type="match status" value="1"/>
</dbReference>
<dbReference type="PROSITE" id="PS00237">
    <property type="entry name" value="G_PROTEIN_RECEP_F1_1"/>
    <property type="match status" value="1"/>
</dbReference>
<feature type="transmembrane region" description="Helical" evidence="12">
    <location>
        <begin position="168"/>
        <end position="187"/>
    </location>
</feature>
<organism evidence="14 15">
    <name type="scientific">Engystomops pustulosus</name>
    <name type="common">Tungara frog</name>
    <name type="synonym">Physalaemus pustulosus</name>
    <dbReference type="NCBI Taxonomy" id="76066"/>
    <lineage>
        <taxon>Eukaryota</taxon>
        <taxon>Metazoa</taxon>
        <taxon>Chordata</taxon>
        <taxon>Craniata</taxon>
        <taxon>Vertebrata</taxon>
        <taxon>Euteleostomi</taxon>
        <taxon>Amphibia</taxon>
        <taxon>Batrachia</taxon>
        <taxon>Anura</taxon>
        <taxon>Neobatrachia</taxon>
        <taxon>Hyloidea</taxon>
        <taxon>Leptodactylidae</taxon>
        <taxon>Leiuperinae</taxon>
        <taxon>Engystomops</taxon>
    </lineage>
</organism>
<comment type="similarity">
    <text evidence="11">Belongs to the G-protein coupled receptor 1 family.</text>
</comment>
<evidence type="ECO:0000256" key="5">
    <source>
        <dbReference type="ARBA" id="ARBA00023040"/>
    </source>
</evidence>
<comment type="caution">
    <text evidence="14">The sequence shown here is derived from an EMBL/GenBank/DDBJ whole genome shotgun (WGS) entry which is preliminary data.</text>
</comment>
<dbReference type="GO" id="GO:0015026">
    <property type="term" value="F:coreceptor activity"/>
    <property type="evidence" value="ECO:0007669"/>
    <property type="project" value="InterPro"/>
</dbReference>
<keyword evidence="4 12" id="KW-1133">Transmembrane helix</keyword>
<dbReference type="InterPro" id="IPR000276">
    <property type="entry name" value="GPCR_Rhodpsn"/>
</dbReference>
<evidence type="ECO:0000256" key="3">
    <source>
        <dbReference type="ARBA" id="ARBA00022692"/>
    </source>
</evidence>
<dbReference type="GO" id="GO:0005886">
    <property type="term" value="C:plasma membrane"/>
    <property type="evidence" value="ECO:0007669"/>
    <property type="project" value="UniProtKB-SubCell"/>
</dbReference>
<evidence type="ECO:0000256" key="8">
    <source>
        <dbReference type="ARBA" id="ARBA00023170"/>
    </source>
</evidence>
<feature type="transmembrane region" description="Helical" evidence="12">
    <location>
        <begin position="270"/>
        <end position="296"/>
    </location>
</feature>
<dbReference type="EMBL" id="WNYA01000008">
    <property type="protein sequence ID" value="KAG8559243.1"/>
    <property type="molecule type" value="Genomic_DNA"/>
</dbReference>
<feature type="transmembrane region" description="Helical" evidence="12">
    <location>
        <begin position="308"/>
        <end position="334"/>
    </location>
</feature>
<dbReference type="PRINTS" id="PR00237">
    <property type="entry name" value="GPCRRHODOPSN"/>
</dbReference>
<evidence type="ECO:0000256" key="12">
    <source>
        <dbReference type="SAM" id="Phobius"/>
    </source>
</evidence>
<dbReference type="Pfam" id="PF00001">
    <property type="entry name" value="7tm_1"/>
    <property type="match status" value="1"/>
</dbReference>
<feature type="transmembrane region" description="Helical" evidence="12">
    <location>
        <begin position="46"/>
        <end position="74"/>
    </location>
</feature>
<dbReference type="AlphaFoldDB" id="A0AAV7AMF6"/>
<evidence type="ECO:0000256" key="11">
    <source>
        <dbReference type="RuleBase" id="RU000688"/>
    </source>
</evidence>
<dbReference type="EMBL" id="WNYA01000008">
    <property type="protein sequence ID" value="KAG8559242.1"/>
    <property type="molecule type" value="Genomic_DNA"/>
</dbReference>
<accession>A0AAV7AMF6</accession>
<evidence type="ECO:0000259" key="13">
    <source>
        <dbReference type="PROSITE" id="PS50262"/>
    </source>
</evidence>
<proteinExistence type="inferred from homology"/>
<keyword evidence="10 11" id="KW-0807">Transducer</keyword>
<dbReference type="FunFam" id="1.20.1070.10:FF:000141">
    <property type="entry name" value="atypical chemokine receptor 3"/>
    <property type="match status" value="1"/>
</dbReference>
<evidence type="ECO:0000256" key="4">
    <source>
        <dbReference type="ARBA" id="ARBA00022989"/>
    </source>
</evidence>
<evidence type="ECO:0000256" key="1">
    <source>
        <dbReference type="ARBA" id="ARBA00004651"/>
    </source>
</evidence>
<reference evidence="14" key="1">
    <citation type="thesis" date="2020" institute="ProQuest LLC" country="789 East Eisenhower Parkway, Ann Arbor, MI, USA">
        <title>Comparative Genomics and Chromosome Evolution.</title>
        <authorList>
            <person name="Mudd A.B."/>
        </authorList>
    </citation>
    <scope>NUCLEOTIDE SEQUENCE</scope>
    <source>
        <strain evidence="14">237g6f4</strain>
        <tissue evidence="14">Blood</tissue>
    </source>
</reference>
<dbReference type="EMBL" id="WNYA01000008">
    <property type="protein sequence ID" value="KAG8559244.1"/>
    <property type="molecule type" value="Genomic_DNA"/>
</dbReference>
<keyword evidence="5 11" id="KW-0297">G-protein coupled receptor</keyword>
<keyword evidence="8 11" id="KW-0675">Receptor</keyword>
<evidence type="ECO:0000256" key="7">
    <source>
        <dbReference type="ARBA" id="ARBA00023157"/>
    </source>
</evidence>
<protein>
    <recommendedName>
        <fullName evidence="13">G-protein coupled receptors family 1 profile domain-containing protein</fullName>
    </recommendedName>
</protein>
<dbReference type="InterPro" id="IPR001416">
    <property type="entry name" value="ACKR3"/>
</dbReference>
<dbReference type="PANTHER" id="PTHR24226:SF5">
    <property type="entry name" value="CHEMOKINE (C-X-C MOTIF) RECEPTOR 7"/>
    <property type="match status" value="1"/>
</dbReference>
<feature type="domain" description="G-protein coupled receptors family 1 profile" evidence="13">
    <location>
        <begin position="65"/>
        <end position="331"/>
    </location>
</feature>
<evidence type="ECO:0000256" key="9">
    <source>
        <dbReference type="ARBA" id="ARBA00023180"/>
    </source>
</evidence>
<dbReference type="PANTHER" id="PTHR24226">
    <property type="entry name" value="G-PROTEIN COUPLED RECEPTOR 182 AND ESTROGEN RECEPTOR 1"/>
    <property type="match status" value="1"/>
</dbReference>
<evidence type="ECO:0000256" key="6">
    <source>
        <dbReference type="ARBA" id="ARBA00023136"/>
    </source>
</evidence>
<comment type="subcellular location">
    <subcellularLocation>
        <location evidence="1">Cell membrane</location>
        <topology evidence="1">Multi-pass membrane protein</topology>
    </subcellularLocation>
</comment>
<evidence type="ECO:0000256" key="2">
    <source>
        <dbReference type="ARBA" id="ARBA00022475"/>
    </source>
</evidence>
<sequence>MSAADFVAAMDYMDSINASDLNISCTSADCITLESVSCPNTLNRTALLYTLAIVHIFIFVIGLLANSVVIWLNLQSKTTGYETHLYIFNLAVADLCVLLTLPVWIVSLVQHNQWPMGEMTCKVTHLIFSINLYSSIFFLACMSVDRYLSVSLRGTISKRSRQIIRRGVCVLVWLVAFAVSLPDTYYLKTVSSPVTNETFCRSMYPEDTFKEWLLGMEILNILLGFIIPFAIIAVFYCLLAWTLSSSSPSSLSSPSSSSVDQERRISGRLIVSYVVVFMVCWLPYHIMVLLDVFYFLHLLPFSCLLDNFLYAGLNITQCYSLLHCCINPVLYSLIHRNYRYEIMKAFIFRYSSKTGLTKLIDSSKVSEAEYSAVEQTPK</sequence>
<dbReference type="PRINTS" id="PR00646">
    <property type="entry name" value="RDC1ORPHANR"/>
</dbReference>
<dbReference type="InterPro" id="IPR017452">
    <property type="entry name" value="GPCR_Rhodpsn_7TM"/>
</dbReference>
<evidence type="ECO:0000313" key="15">
    <source>
        <dbReference type="Proteomes" id="UP000824782"/>
    </source>
</evidence>
<keyword evidence="6 12" id="KW-0472">Membrane</keyword>
<dbReference type="SUPFAM" id="SSF81321">
    <property type="entry name" value="Family A G protein-coupled receptor-like"/>
    <property type="match status" value="1"/>
</dbReference>